<name>A0A4U6XF85_9PEZI</name>
<dbReference type="Proteomes" id="UP000310108">
    <property type="component" value="Unassembled WGS sequence"/>
</dbReference>
<evidence type="ECO:0000313" key="2">
    <source>
        <dbReference type="Proteomes" id="UP000310108"/>
    </source>
</evidence>
<reference evidence="1 2" key="1">
    <citation type="journal article" date="2019" name="PLoS ONE">
        <title>Comparative genome analysis indicates high evolutionary potential of pathogenicity genes in Colletotrichum tanaceti.</title>
        <authorList>
            <person name="Lelwala R.V."/>
            <person name="Korhonen P.K."/>
            <person name="Young N.D."/>
            <person name="Scott J.B."/>
            <person name="Ades P.A."/>
            <person name="Gasser R.B."/>
            <person name="Taylor P.W.J."/>
        </authorList>
    </citation>
    <scope>NUCLEOTIDE SEQUENCE [LARGE SCALE GENOMIC DNA]</scope>
    <source>
        <strain evidence="1">BRIP57314</strain>
    </source>
</reference>
<comment type="caution">
    <text evidence="1">The sequence shown here is derived from an EMBL/GenBank/DDBJ whole genome shotgun (WGS) entry which is preliminary data.</text>
</comment>
<protein>
    <submittedName>
        <fullName evidence="1">Uncharacterized protein</fullName>
    </submittedName>
</protein>
<gene>
    <name evidence="1" type="ORF">CTA1_9671</name>
</gene>
<keyword evidence="2" id="KW-1185">Reference proteome</keyword>
<dbReference type="EMBL" id="PJEX01000164">
    <property type="protein sequence ID" value="TKW53882.1"/>
    <property type="molecule type" value="Genomic_DNA"/>
</dbReference>
<sequence>MTKKKNPPGKIQRDRMKAKKLREEGAAKLRQHVEPKKQAHVDEKGRKLTVVLGGEAVWSNPSPHSFVSLRCHTPHR</sequence>
<proteinExistence type="predicted"/>
<organism evidence="1 2">
    <name type="scientific">Colletotrichum tanaceti</name>
    <dbReference type="NCBI Taxonomy" id="1306861"/>
    <lineage>
        <taxon>Eukaryota</taxon>
        <taxon>Fungi</taxon>
        <taxon>Dikarya</taxon>
        <taxon>Ascomycota</taxon>
        <taxon>Pezizomycotina</taxon>
        <taxon>Sordariomycetes</taxon>
        <taxon>Hypocreomycetidae</taxon>
        <taxon>Glomerellales</taxon>
        <taxon>Glomerellaceae</taxon>
        <taxon>Colletotrichum</taxon>
        <taxon>Colletotrichum destructivum species complex</taxon>
    </lineage>
</organism>
<evidence type="ECO:0000313" key="1">
    <source>
        <dbReference type="EMBL" id="TKW53882.1"/>
    </source>
</evidence>
<accession>A0A4U6XF85</accession>
<dbReference type="AlphaFoldDB" id="A0A4U6XF85"/>